<feature type="transmembrane region" description="Helical" evidence="1">
    <location>
        <begin position="93"/>
        <end position="114"/>
    </location>
</feature>
<evidence type="ECO:0000313" key="2">
    <source>
        <dbReference type="EMBL" id="KAJ7007191.1"/>
    </source>
</evidence>
<feature type="transmembrane region" description="Helical" evidence="1">
    <location>
        <begin position="33"/>
        <end position="56"/>
    </location>
</feature>
<dbReference type="AlphaFoldDB" id="A0AAD6WCX0"/>
<keyword evidence="1" id="KW-0812">Transmembrane</keyword>
<gene>
    <name evidence="2" type="ORF">NC653_006288</name>
</gene>
<keyword evidence="3" id="KW-1185">Reference proteome</keyword>
<keyword evidence="1" id="KW-1133">Transmembrane helix</keyword>
<keyword evidence="1" id="KW-0472">Membrane</keyword>
<accession>A0AAD6WCX0</accession>
<proteinExistence type="predicted"/>
<protein>
    <submittedName>
        <fullName evidence="2">Uncharacterized protein</fullName>
    </submittedName>
</protein>
<feature type="transmembrane region" description="Helical" evidence="1">
    <location>
        <begin position="6"/>
        <end position="26"/>
    </location>
</feature>
<organism evidence="2 3">
    <name type="scientific">Populus alba x Populus x berolinensis</name>
    <dbReference type="NCBI Taxonomy" id="444605"/>
    <lineage>
        <taxon>Eukaryota</taxon>
        <taxon>Viridiplantae</taxon>
        <taxon>Streptophyta</taxon>
        <taxon>Embryophyta</taxon>
        <taxon>Tracheophyta</taxon>
        <taxon>Spermatophyta</taxon>
        <taxon>Magnoliopsida</taxon>
        <taxon>eudicotyledons</taxon>
        <taxon>Gunneridae</taxon>
        <taxon>Pentapetalae</taxon>
        <taxon>rosids</taxon>
        <taxon>fabids</taxon>
        <taxon>Malpighiales</taxon>
        <taxon>Salicaceae</taxon>
        <taxon>Saliceae</taxon>
        <taxon>Populus</taxon>
    </lineage>
</organism>
<dbReference type="EMBL" id="JAQIZT010000002">
    <property type="protein sequence ID" value="KAJ7007191.1"/>
    <property type="molecule type" value="Genomic_DNA"/>
</dbReference>
<sequence>MDFFFVFCYCAKLFWVHIVPCVVLLLRFKDALCIFFPPLLNGFLFCLRCFPCYFCFSTLHFFLSFFFVWLLIYILLSWALIFSLKVNSWSISLVAFLWILSLCLSFSSTAPSWLGARLSCWWSHSFQKSFNN</sequence>
<dbReference type="Proteomes" id="UP001164929">
    <property type="component" value="Chromosome 2"/>
</dbReference>
<evidence type="ECO:0000256" key="1">
    <source>
        <dbReference type="SAM" id="Phobius"/>
    </source>
</evidence>
<name>A0AAD6WCX0_9ROSI</name>
<reference evidence="2" key="1">
    <citation type="journal article" date="2023" name="Mol. Ecol. Resour.">
        <title>Chromosome-level genome assembly of a triploid poplar Populus alba 'Berolinensis'.</title>
        <authorList>
            <person name="Chen S."/>
            <person name="Yu Y."/>
            <person name="Wang X."/>
            <person name="Wang S."/>
            <person name="Zhang T."/>
            <person name="Zhou Y."/>
            <person name="He R."/>
            <person name="Meng N."/>
            <person name="Wang Y."/>
            <person name="Liu W."/>
            <person name="Liu Z."/>
            <person name="Liu J."/>
            <person name="Guo Q."/>
            <person name="Huang H."/>
            <person name="Sederoff R.R."/>
            <person name="Wang G."/>
            <person name="Qu G."/>
            <person name="Chen S."/>
        </authorList>
    </citation>
    <scope>NUCLEOTIDE SEQUENCE</scope>
    <source>
        <strain evidence="2">SC-2020</strain>
    </source>
</reference>
<comment type="caution">
    <text evidence="2">The sequence shown here is derived from an EMBL/GenBank/DDBJ whole genome shotgun (WGS) entry which is preliminary data.</text>
</comment>
<feature type="transmembrane region" description="Helical" evidence="1">
    <location>
        <begin position="62"/>
        <end position="81"/>
    </location>
</feature>
<evidence type="ECO:0000313" key="3">
    <source>
        <dbReference type="Proteomes" id="UP001164929"/>
    </source>
</evidence>